<dbReference type="InterPro" id="IPR004840">
    <property type="entry name" value="Amino_acid_permease_CS"/>
</dbReference>
<evidence type="ECO:0000256" key="5">
    <source>
        <dbReference type="ARBA" id="ARBA00023136"/>
    </source>
</evidence>
<dbReference type="EMBL" id="JARKIK010000061">
    <property type="protein sequence ID" value="KAK8731469.1"/>
    <property type="molecule type" value="Genomic_DNA"/>
</dbReference>
<reference evidence="7 8" key="1">
    <citation type="journal article" date="2024" name="BMC Genomics">
        <title>Genome assembly of redclaw crayfish (Cherax quadricarinatus) provides insights into its immune adaptation and hypoxia tolerance.</title>
        <authorList>
            <person name="Liu Z."/>
            <person name="Zheng J."/>
            <person name="Li H."/>
            <person name="Fang K."/>
            <person name="Wang S."/>
            <person name="He J."/>
            <person name="Zhou D."/>
            <person name="Weng S."/>
            <person name="Chi M."/>
            <person name="Gu Z."/>
            <person name="He J."/>
            <person name="Li F."/>
            <person name="Wang M."/>
        </authorList>
    </citation>
    <scope>NUCLEOTIDE SEQUENCE [LARGE SCALE GENOMIC DNA]</scope>
    <source>
        <strain evidence="7">ZL_2023a</strain>
    </source>
</reference>
<keyword evidence="4 6" id="KW-1133">Transmembrane helix</keyword>
<sequence length="621" mass="63407">GGFLTHLCEAVSRRKSVDPPAPGLHHKLTLVDLAALGLSGVVGVGGYMYVGVVAAEWAGPSVVLSVLLATVSALVTGAVCAELGLRMPRGGGIFTQVYATLGELPATLVASTLMLDLILIPAIAARGSSEYVGLVTERWMSEALHVRLPLSQECRYLAPQPDLVAAALLILSTLMVLAGTKLVCQVGAAGVGVSVLVLTAVAFTALLSADAHHWTHPPGFFPHGLHGVVGGAAVLSVSVGGAHHAGLLSGECGRYASVVTCVGVGVGAAALLLLFPLAVAATLSSSSMSSTAPLTQLFPGASLLGMRALVVVGGVVGLWASIMGGLMAGSRLAHRLACDGLAPRCLGRVSRRTETPWVAALFCGTAAAVVAAVCSSWVLLRAAGAGGVSAGVAGAAAVLARRYRPQGARYPLEATAGCDTPPILSRSASSLADLTELAPAAHTAHTDYLAAFDDTEPRQVTVEWAAGTWVSAIFEPPMPPTWVSWRTARFLMATFVVNCVAGVGVVRGAKELDIGLWAWAGVALCVCGCVVCGVGLWLQPRHPPPPAATQQDAAPLLPLLAILTNIVLLLHLPLTALSVACGVWAAAAAVWLVHGRTASTEAVLNRALLTHSGHQSPADML</sequence>
<protein>
    <recommendedName>
        <fullName evidence="9">Cationic amino acid transporter</fullName>
    </recommendedName>
</protein>
<dbReference type="GO" id="GO:0015171">
    <property type="term" value="F:amino acid transmembrane transporter activity"/>
    <property type="evidence" value="ECO:0007669"/>
    <property type="project" value="TreeGrafter"/>
</dbReference>
<dbReference type="PROSITE" id="PS00218">
    <property type="entry name" value="AMINO_ACID_PERMEASE_1"/>
    <property type="match status" value="1"/>
</dbReference>
<keyword evidence="2" id="KW-0813">Transport</keyword>
<dbReference type="GO" id="GO:0005886">
    <property type="term" value="C:plasma membrane"/>
    <property type="evidence" value="ECO:0007669"/>
    <property type="project" value="TreeGrafter"/>
</dbReference>
<evidence type="ECO:0000313" key="7">
    <source>
        <dbReference type="EMBL" id="KAK8731469.1"/>
    </source>
</evidence>
<gene>
    <name evidence="7" type="ORF">OTU49_007615</name>
</gene>
<keyword evidence="8" id="KW-1185">Reference proteome</keyword>
<evidence type="ECO:0000256" key="4">
    <source>
        <dbReference type="ARBA" id="ARBA00022989"/>
    </source>
</evidence>
<accession>A0AAW0WU91</accession>
<dbReference type="AlphaFoldDB" id="A0AAW0WU91"/>
<feature type="transmembrane region" description="Helical" evidence="6">
    <location>
        <begin position="30"/>
        <end position="50"/>
    </location>
</feature>
<feature type="transmembrane region" description="Helical" evidence="6">
    <location>
        <begin position="62"/>
        <end position="85"/>
    </location>
</feature>
<feature type="transmembrane region" description="Helical" evidence="6">
    <location>
        <begin position="304"/>
        <end position="326"/>
    </location>
</feature>
<feature type="transmembrane region" description="Helical" evidence="6">
    <location>
        <begin position="559"/>
        <end position="592"/>
    </location>
</feature>
<feature type="transmembrane region" description="Helical" evidence="6">
    <location>
        <begin position="357"/>
        <end position="378"/>
    </location>
</feature>
<name>A0AAW0WU91_CHEQU</name>
<dbReference type="InterPro" id="IPR002293">
    <property type="entry name" value="AA/rel_permease1"/>
</dbReference>
<evidence type="ECO:0000256" key="6">
    <source>
        <dbReference type="SAM" id="Phobius"/>
    </source>
</evidence>
<organism evidence="7 8">
    <name type="scientific">Cherax quadricarinatus</name>
    <name type="common">Australian red claw crayfish</name>
    <dbReference type="NCBI Taxonomy" id="27406"/>
    <lineage>
        <taxon>Eukaryota</taxon>
        <taxon>Metazoa</taxon>
        <taxon>Ecdysozoa</taxon>
        <taxon>Arthropoda</taxon>
        <taxon>Crustacea</taxon>
        <taxon>Multicrustacea</taxon>
        <taxon>Malacostraca</taxon>
        <taxon>Eumalacostraca</taxon>
        <taxon>Eucarida</taxon>
        <taxon>Decapoda</taxon>
        <taxon>Pleocyemata</taxon>
        <taxon>Astacidea</taxon>
        <taxon>Parastacoidea</taxon>
        <taxon>Parastacidae</taxon>
        <taxon>Cherax</taxon>
    </lineage>
</organism>
<dbReference type="PANTHER" id="PTHR43243:SF20">
    <property type="entry name" value="CATIONIC AMINO ACID TRANSPORTER 3"/>
    <property type="match status" value="1"/>
</dbReference>
<evidence type="ECO:0000313" key="8">
    <source>
        <dbReference type="Proteomes" id="UP001445076"/>
    </source>
</evidence>
<evidence type="ECO:0000256" key="2">
    <source>
        <dbReference type="ARBA" id="ARBA00022448"/>
    </source>
</evidence>
<evidence type="ECO:0008006" key="9">
    <source>
        <dbReference type="Google" id="ProtNLM"/>
    </source>
</evidence>
<evidence type="ECO:0000256" key="3">
    <source>
        <dbReference type="ARBA" id="ARBA00022692"/>
    </source>
</evidence>
<comment type="caution">
    <text evidence="7">The sequence shown here is derived from an EMBL/GenBank/DDBJ whole genome shotgun (WGS) entry which is preliminary data.</text>
</comment>
<dbReference type="PANTHER" id="PTHR43243">
    <property type="entry name" value="INNER MEMBRANE TRANSPORTER YGJI-RELATED"/>
    <property type="match status" value="1"/>
</dbReference>
<feature type="transmembrane region" description="Helical" evidence="6">
    <location>
        <begin position="516"/>
        <end position="538"/>
    </location>
</feature>
<dbReference type="Gene3D" id="1.20.1740.10">
    <property type="entry name" value="Amino acid/polyamine transporter I"/>
    <property type="match status" value="1"/>
</dbReference>
<feature type="transmembrane region" description="Helical" evidence="6">
    <location>
        <begin position="255"/>
        <end position="284"/>
    </location>
</feature>
<feature type="transmembrane region" description="Helical" evidence="6">
    <location>
        <begin position="227"/>
        <end position="248"/>
    </location>
</feature>
<keyword evidence="5 6" id="KW-0472">Membrane</keyword>
<dbReference type="Pfam" id="PF13520">
    <property type="entry name" value="AA_permease_2"/>
    <property type="match status" value="1"/>
</dbReference>
<comment type="subcellular location">
    <subcellularLocation>
        <location evidence="1">Membrane</location>
        <topology evidence="1">Multi-pass membrane protein</topology>
    </subcellularLocation>
</comment>
<feature type="transmembrane region" description="Helical" evidence="6">
    <location>
        <begin position="186"/>
        <end position="207"/>
    </location>
</feature>
<proteinExistence type="predicted"/>
<keyword evidence="3 6" id="KW-0812">Transmembrane</keyword>
<feature type="transmembrane region" description="Helical" evidence="6">
    <location>
        <begin position="490"/>
        <end position="510"/>
    </location>
</feature>
<dbReference type="Proteomes" id="UP001445076">
    <property type="component" value="Unassembled WGS sequence"/>
</dbReference>
<evidence type="ECO:0000256" key="1">
    <source>
        <dbReference type="ARBA" id="ARBA00004141"/>
    </source>
</evidence>
<feature type="transmembrane region" description="Helical" evidence="6">
    <location>
        <begin position="163"/>
        <end position="179"/>
    </location>
</feature>
<feature type="non-terminal residue" evidence="7">
    <location>
        <position position="1"/>
    </location>
</feature>